<organism evidence="2 3">
    <name type="scientific">Anaerofustis stercorihominis</name>
    <dbReference type="NCBI Taxonomy" id="214853"/>
    <lineage>
        <taxon>Bacteria</taxon>
        <taxon>Bacillati</taxon>
        <taxon>Bacillota</taxon>
        <taxon>Clostridia</taxon>
        <taxon>Eubacteriales</taxon>
        <taxon>Eubacteriaceae</taxon>
        <taxon>Anaerofustis</taxon>
    </lineage>
</organism>
<keyword evidence="1" id="KW-0812">Transmembrane</keyword>
<gene>
    <name evidence="2" type="ORF">DW687_01220</name>
</gene>
<protein>
    <recommendedName>
        <fullName evidence="4">DUF202 domain-containing protein</fullName>
    </recommendedName>
</protein>
<dbReference type="GeneID" id="98000748"/>
<dbReference type="EMBL" id="QUSM01000002">
    <property type="protein sequence ID" value="RGD74974.1"/>
    <property type="molecule type" value="Genomic_DNA"/>
</dbReference>
<dbReference type="Proteomes" id="UP000261212">
    <property type="component" value="Unassembled WGS sequence"/>
</dbReference>
<feature type="transmembrane region" description="Helical" evidence="1">
    <location>
        <begin position="89"/>
        <end position="111"/>
    </location>
</feature>
<evidence type="ECO:0008006" key="4">
    <source>
        <dbReference type="Google" id="ProtNLM"/>
    </source>
</evidence>
<keyword evidence="1" id="KW-0472">Membrane</keyword>
<feature type="transmembrane region" description="Helical" evidence="1">
    <location>
        <begin position="32"/>
        <end position="49"/>
    </location>
</feature>
<evidence type="ECO:0000313" key="3">
    <source>
        <dbReference type="Proteomes" id="UP000261212"/>
    </source>
</evidence>
<dbReference type="Pfam" id="PF20040">
    <property type="entry name" value="DUF6442"/>
    <property type="match status" value="1"/>
</dbReference>
<evidence type="ECO:0000313" key="2">
    <source>
        <dbReference type="EMBL" id="RGD74974.1"/>
    </source>
</evidence>
<comment type="caution">
    <text evidence="2">The sequence shown here is derived from an EMBL/GenBank/DDBJ whole genome shotgun (WGS) entry which is preliminary data.</text>
</comment>
<evidence type="ECO:0000256" key="1">
    <source>
        <dbReference type="SAM" id="Phobius"/>
    </source>
</evidence>
<accession>A0A3E3E0A6</accession>
<dbReference type="AlphaFoldDB" id="A0A3E3E0A6"/>
<feature type="transmembrane region" description="Helical" evidence="1">
    <location>
        <begin position="61"/>
        <end position="77"/>
    </location>
</feature>
<dbReference type="RefSeq" id="WP_007050453.1">
    <property type="nucleotide sequence ID" value="NZ_CABKNJ010000001.1"/>
</dbReference>
<dbReference type="InterPro" id="IPR045620">
    <property type="entry name" value="DUF6442"/>
</dbReference>
<sequence>MNKEDILKKSREEYKISDERDKKIETEAYSNAYLAIIGVNAILILILFFQKLFTGKAFADYRVFFLALLIGLCAKSYTNYKYNKKKTDLYSFILSLLASILTLITIIMSGMNIF</sequence>
<keyword evidence="1" id="KW-1133">Transmembrane helix</keyword>
<reference evidence="2 3" key="1">
    <citation type="submission" date="2018-08" db="EMBL/GenBank/DDBJ databases">
        <title>A genome reference for cultivated species of the human gut microbiota.</title>
        <authorList>
            <person name="Zou Y."/>
            <person name="Xue W."/>
            <person name="Luo G."/>
        </authorList>
    </citation>
    <scope>NUCLEOTIDE SEQUENCE [LARGE SCALE GENOMIC DNA]</scope>
    <source>
        <strain evidence="2 3">AM25-6</strain>
    </source>
</reference>
<name>A0A3E3E0A6_9FIRM</name>
<proteinExistence type="predicted"/>